<sequence length="236" mass="25887">MKKIGLIGGITWQSTKLYYEYLNTMVSEALGGKYSCSCLIESVNFADISAKQSAGDWDTLHTQMATIAKSLETAGADIILVCANTMHLSADKIKENINVPLLHIAEATGKSIQDKGIQKVLLLGTKYTMELDFYKDILKEQFGIEVLIPSSEDRDTVHQVIYDELSKGIISKDSKAKYVEIIKKSESNGAEAAILGCTEIPLLIQSEDCDIPVFDTTKIHAQAAVDFALAEMTQTK</sequence>
<proteinExistence type="inferred from homology"/>
<dbReference type="NCBIfam" id="TIGR00035">
    <property type="entry name" value="asp_race"/>
    <property type="match status" value="1"/>
</dbReference>
<dbReference type="InterPro" id="IPR004380">
    <property type="entry name" value="Asp_race"/>
</dbReference>
<dbReference type="PANTHER" id="PTHR21198">
    <property type="entry name" value="GLUTAMATE RACEMASE"/>
    <property type="match status" value="1"/>
</dbReference>
<evidence type="ECO:0000256" key="1">
    <source>
        <dbReference type="ARBA" id="ARBA00007847"/>
    </source>
</evidence>
<dbReference type="RefSeq" id="WP_138658436.1">
    <property type="nucleotide sequence ID" value="NZ_VATY01000002.1"/>
</dbReference>
<comment type="similarity">
    <text evidence="1">Belongs to the aspartate/glutamate racemases family.</text>
</comment>
<dbReference type="Proteomes" id="UP000310314">
    <property type="component" value="Unassembled WGS sequence"/>
</dbReference>
<reference evidence="3 4" key="1">
    <citation type="submission" date="2019-05" db="EMBL/GenBank/DDBJ databases">
        <authorList>
            <person name="Zhang J.-Y."/>
            <person name="Feg X."/>
            <person name="Du Z.-J."/>
        </authorList>
    </citation>
    <scope>NUCLEOTIDE SEQUENCE [LARGE SCALE GENOMIC DNA]</scope>
    <source>
        <strain evidence="3 4">RZ26</strain>
    </source>
</reference>
<dbReference type="SUPFAM" id="SSF53681">
    <property type="entry name" value="Aspartate/glutamate racemase"/>
    <property type="match status" value="2"/>
</dbReference>
<protein>
    <submittedName>
        <fullName evidence="3">Aspartate/glutamate racemase family protein</fullName>
    </submittedName>
</protein>
<keyword evidence="4" id="KW-1185">Reference proteome</keyword>
<evidence type="ECO:0000256" key="2">
    <source>
        <dbReference type="ARBA" id="ARBA00023235"/>
    </source>
</evidence>
<dbReference type="GO" id="GO:0047661">
    <property type="term" value="F:amino-acid racemase activity"/>
    <property type="evidence" value="ECO:0007669"/>
    <property type="project" value="InterPro"/>
</dbReference>
<gene>
    <name evidence="3" type="ORF">FEE95_13115</name>
</gene>
<dbReference type="OrthoDB" id="9803739at2"/>
<evidence type="ECO:0000313" key="4">
    <source>
        <dbReference type="Proteomes" id="UP000310314"/>
    </source>
</evidence>
<evidence type="ECO:0000313" key="3">
    <source>
        <dbReference type="EMBL" id="TMM57419.1"/>
    </source>
</evidence>
<dbReference type="PANTHER" id="PTHR21198:SF7">
    <property type="entry name" value="ASPARTATE-GLUTAMATE RACEMASE FAMILY"/>
    <property type="match status" value="1"/>
</dbReference>
<organism evidence="3 4">
    <name type="scientific">Maribacter algarum</name>
    <name type="common">ex Zhang et al. 2020</name>
    <dbReference type="NCBI Taxonomy" id="2578118"/>
    <lineage>
        <taxon>Bacteria</taxon>
        <taxon>Pseudomonadati</taxon>
        <taxon>Bacteroidota</taxon>
        <taxon>Flavobacteriia</taxon>
        <taxon>Flavobacteriales</taxon>
        <taxon>Flavobacteriaceae</taxon>
        <taxon>Maribacter</taxon>
    </lineage>
</organism>
<dbReference type="EMBL" id="VATY01000002">
    <property type="protein sequence ID" value="TMM57419.1"/>
    <property type="molecule type" value="Genomic_DNA"/>
</dbReference>
<name>A0A5S3PS11_9FLAO</name>
<dbReference type="Gene3D" id="3.40.50.1860">
    <property type="match status" value="2"/>
</dbReference>
<keyword evidence="2" id="KW-0413">Isomerase</keyword>
<dbReference type="InterPro" id="IPR015942">
    <property type="entry name" value="Asp/Glu/hydantoin_racemase"/>
</dbReference>
<comment type="caution">
    <text evidence="3">The sequence shown here is derived from an EMBL/GenBank/DDBJ whole genome shotgun (WGS) entry which is preliminary data.</text>
</comment>
<dbReference type="AlphaFoldDB" id="A0A5S3PS11"/>
<accession>A0A5S3PS11</accession>
<dbReference type="InterPro" id="IPR001920">
    <property type="entry name" value="Asp/Glu_race"/>
</dbReference>
<dbReference type="Pfam" id="PF01177">
    <property type="entry name" value="Asp_Glu_race"/>
    <property type="match status" value="1"/>
</dbReference>